<evidence type="ECO:0000256" key="4">
    <source>
        <dbReference type="ARBA" id="ARBA00023163"/>
    </source>
</evidence>
<dbReference type="GO" id="GO:0003677">
    <property type="term" value="F:DNA binding"/>
    <property type="evidence" value="ECO:0007669"/>
    <property type="project" value="UniProtKB-KW"/>
</dbReference>
<dbReference type="InterPro" id="IPR005119">
    <property type="entry name" value="LysR_subst-bd"/>
</dbReference>
<dbReference type="RefSeq" id="WP_089179779.1">
    <property type="nucleotide sequence ID" value="NZ_CP023189.1"/>
</dbReference>
<dbReference type="Proteomes" id="UP000256572">
    <property type="component" value="Chromosome"/>
</dbReference>
<reference evidence="6 7" key="2">
    <citation type="submission" date="2018-08" db="EMBL/GenBank/DDBJ databases">
        <title>Acetobacter oryzifermentans sp. nov., isolated from Korea traditional vinegar and reclassification of Acetobacter pasteurianus subsp. ascendens (Henneberg 1898) as Acetobacter ascendens comb. nov.</title>
        <authorList>
            <person name="Cho G.Y."/>
            <person name="Lee S.H."/>
        </authorList>
    </citation>
    <scope>NUCLEOTIDE SEQUENCE [LARGE SCALE GENOMIC DNA]</scope>
    <source>
        <strain evidence="6 7">SH</strain>
    </source>
</reference>
<dbReference type="CDD" id="cd08414">
    <property type="entry name" value="PBP2_LTTR_aromatics_like"/>
    <property type="match status" value="1"/>
</dbReference>
<dbReference type="PROSITE" id="PS50931">
    <property type="entry name" value="HTH_LYSR"/>
    <property type="match status" value="1"/>
</dbReference>
<keyword evidence="4" id="KW-0804">Transcription</keyword>
<feature type="domain" description="HTH lysR-type" evidence="5">
    <location>
        <begin position="7"/>
        <end position="64"/>
    </location>
</feature>
<evidence type="ECO:0000259" key="5">
    <source>
        <dbReference type="PROSITE" id="PS50931"/>
    </source>
</evidence>
<protein>
    <submittedName>
        <fullName evidence="6">LysR family transcriptional regulator</fullName>
    </submittedName>
</protein>
<evidence type="ECO:0000256" key="1">
    <source>
        <dbReference type="ARBA" id="ARBA00009437"/>
    </source>
</evidence>
<dbReference type="PANTHER" id="PTHR30346">
    <property type="entry name" value="TRANSCRIPTIONAL DUAL REGULATOR HCAR-RELATED"/>
    <property type="match status" value="1"/>
</dbReference>
<dbReference type="Gene3D" id="1.10.10.10">
    <property type="entry name" value="Winged helix-like DNA-binding domain superfamily/Winged helix DNA-binding domain"/>
    <property type="match status" value="1"/>
</dbReference>
<keyword evidence="3" id="KW-0238">DNA-binding</keyword>
<proteinExistence type="inferred from homology"/>
<dbReference type="InterPro" id="IPR000847">
    <property type="entry name" value="LysR_HTH_N"/>
</dbReference>
<dbReference type="SUPFAM" id="SSF46785">
    <property type="entry name" value="Winged helix' DNA-binding domain"/>
    <property type="match status" value="1"/>
</dbReference>
<dbReference type="Gene3D" id="3.40.190.10">
    <property type="entry name" value="Periplasmic binding protein-like II"/>
    <property type="match status" value="2"/>
</dbReference>
<comment type="similarity">
    <text evidence="1">Belongs to the LysR transcriptional regulatory family.</text>
</comment>
<name>A0AAN1U7Y5_9PROT</name>
<evidence type="ECO:0000313" key="6">
    <source>
        <dbReference type="EMBL" id="AXM99271.1"/>
    </source>
</evidence>
<dbReference type="InterPro" id="IPR036390">
    <property type="entry name" value="WH_DNA-bd_sf"/>
</dbReference>
<dbReference type="PANTHER" id="PTHR30346:SF0">
    <property type="entry name" value="HCA OPERON TRANSCRIPTIONAL ACTIVATOR HCAR"/>
    <property type="match status" value="1"/>
</dbReference>
<dbReference type="Pfam" id="PF03466">
    <property type="entry name" value="LysR_substrate"/>
    <property type="match status" value="1"/>
</dbReference>
<sequence>MAADYGFNIRDLRRVIAVAEHRSLRQAALVLEVDQGTLTRSIQALEHALRIPLFERLRTGARLTVAGVAFTRIAASVLDGMDEAMLHLRLRHNGMVGRLSLGVQVSFASGVVANLLERYQAEYPDVDLQIMDGPRERLLRDVLGSRLDVAIVIAGEGWHGQAIPLGKERVLAAVARDHPLAVRAAVTWSGLSDCLLTLPRRGAGMELRKLALLHGILPERIMFHDAAIDRLLALARHGDKILLVTEGATGIRMDGVVFRPIMDESGPATFDLALCWRDGESDPVLTGFVELARQTQEDDASFPGAGAGAGAV</sequence>
<dbReference type="AlphaFoldDB" id="A0AAN1U7Y5"/>
<dbReference type="InterPro" id="IPR036388">
    <property type="entry name" value="WH-like_DNA-bd_sf"/>
</dbReference>
<dbReference type="SUPFAM" id="SSF53850">
    <property type="entry name" value="Periplasmic binding protein-like II"/>
    <property type="match status" value="1"/>
</dbReference>
<accession>A0AAN1U7Y5</accession>
<gene>
    <name evidence="6" type="ORF">CJF59_00800</name>
</gene>
<dbReference type="GO" id="GO:0003700">
    <property type="term" value="F:DNA-binding transcription factor activity"/>
    <property type="evidence" value="ECO:0007669"/>
    <property type="project" value="InterPro"/>
</dbReference>
<keyword evidence="2" id="KW-0805">Transcription regulation</keyword>
<dbReference type="EMBL" id="CP023189">
    <property type="protein sequence ID" value="AXM99271.1"/>
    <property type="molecule type" value="Genomic_DNA"/>
</dbReference>
<evidence type="ECO:0000256" key="3">
    <source>
        <dbReference type="ARBA" id="ARBA00023125"/>
    </source>
</evidence>
<dbReference type="GO" id="GO:0032993">
    <property type="term" value="C:protein-DNA complex"/>
    <property type="evidence" value="ECO:0007669"/>
    <property type="project" value="TreeGrafter"/>
</dbReference>
<organism evidence="6 7">
    <name type="scientific">Acetobacter pomorum</name>
    <dbReference type="NCBI Taxonomy" id="65959"/>
    <lineage>
        <taxon>Bacteria</taxon>
        <taxon>Pseudomonadati</taxon>
        <taxon>Pseudomonadota</taxon>
        <taxon>Alphaproteobacteria</taxon>
        <taxon>Acetobacterales</taxon>
        <taxon>Acetobacteraceae</taxon>
        <taxon>Acetobacter</taxon>
    </lineage>
</organism>
<dbReference type="Pfam" id="PF00126">
    <property type="entry name" value="HTH_1"/>
    <property type="match status" value="1"/>
</dbReference>
<evidence type="ECO:0000256" key="2">
    <source>
        <dbReference type="ARBA" id="ARBA00023015"/>
    </source>
</evidence>
<reference evidence="6 7" key="1">
    <citation type="submission" date="2017-09" db="EMBL/GenBank/DDBJ databases">
        <authorList>
            <person name="Kim K.H."/>
            <person name="Chun B.H."/>
            <person name="Han G.S."/>
            <person name="Hyun S.G."/>
            <person name="Jeon C.O."/>
        </authorList>
    </citation>
    <scope>NUCLEOTIDE SEQUENCE [LARGE SCALE GENOMIC DNA]</scope>
    <source>
        <strain evidence="6 7">SH</strain>
    </source>
</reference>
<evidence type="ECO:0000313" key="7">
    <source>
        <dbReference type="Proteomes" id="UP000256572"/>
    </source>
</evidence>